<protein>
    <recommendedName>
        <fullName evidence="1">glutamate--tRNA ligase</fullName>
        <ecNumber evidence="1">6.1.1.17</ecNumber>
    </recommendedName>
    <alternativeName>
        <fullName evidence="6">Glutamyl-tRNA synthetase</fullName>
    </alternativeName>
</protein>
<feature type="domain" description="Glutamyl/glutaminyl-tRNA synthetase class Ib catalytic" evidence="8">
    <location>
        <begin position="87"/>
        <end position="419"/>
    </location>
</feature>
<dbReference type="PRINTS" id="PR00987">
    <property type="entry name" value="TRNASYNTHGLU"/>
</dbReference>
<evidence type="ECO:0000259" key="8">
    <source>
        <dbReference type="Pfam" id="PF00749"/>
    </source>
</evidence>
<comment type="similarity">
    <text evidence="7">Belongs to the class-I aminoacyl-tRNA synthetase family.</text>
</comment>
<dbReference type="InterPro" id="IPR014729">
    <property type="entry name" value="Rossmann-like_a/b/a_fold"/>
</dbReference>
<dbReference type="GO" id="GO:0004818">
    <property type="term" value="F:glutamate-tRNA ligase activity"/>
    <property type="evidence" value="ECO:0007669"/>
    <property type="project" value="UniProtKB-EC"/>
</dbReference>
<dbReference type="InterPro" id="IPR033910">
    <property type="entry name" value="GluRS_core"/>
</dbReference>
<dbReference type="Gene3D" id="3.40.50.620">
    <property type="entry name" value="HUPs"/>
    <property type="match status" value="1"/>
</dbReference>
<evidence type="ECO:0000313" key="9">
    <source>
        <dbReference type="EMBL" id="KAK3045644.1"/>
    </source>
</evidence>
<sequence length="701" mass="78933">MKVVSSSQQGTLKAAQWTCARCRSAESRRTTRFFSSSRTHFEHQSRRLGDNSQYRSVQTTVNTRCPTKTALEDVARRKSRLPDGPARTRFAPSPTGYLHIGGLRTALFSYLLAKRTGGQFLLRIEDTDQKRLVPDAEARLFEDLQWAGLSWDEGPQVGGPHGSYRQSERNDIYQHHAKHVLDRGAAYRCFCSPQTSGAGQAAYVTSGCYQSCSSWSPDESQERAEGKKESFTVRLRLPPDVRKRVYPDLVYGSIQRLKLSPAAPQPISSAEDGGDTGIDAADTVLVKSDGTPTYHFANVVDDHLMEITHVIRGAEWMASTPLHYDIYHAFGWKPPQFAHVGLLVDQNQAKLSKRNQDLALDVASMRHMHGVLPYSLNNFLALLGWSNPTTNDVMDREMLISNFDLKFTRGNTMVKTEKLWYLQKKHVTKQCLHAREMNDLSLIQDITSQIVTEVMEEFPEPLVNGQTTFEEHKATLPDQLHAYCADILLADSKNYTNAKGWLERHRYLFSWDPSQVPEPTHNINNAEGPPGLQARALVSTAQSLVTGFAWRASEVQSTSATTSSSNPHYRAIENLERRLHIHLTNGIWDLALDDLVGMQEAGSLDPDLSSLSKEEIEAWRERRPKEAAHPLNASTLVEQILPTAEEGHKEKLEAALKSQYKKLNTVILKYLRERLAYGMPGPSVSWIMALLGELECRRRLK</sequence>
<keyword evidence="3 7" id="KW-0547">Nucleotide-binding</keyword>
<name>A0AAJ0D4B1_9PEZI</name>
<organism evidence="9 10">
    <name type="scientific">Extremus antarcticus</name>
    <dbReference type="NCBI Taxonomy" id="702011"/>
    <lineage>
        <taxon>Eukaryota</taxon>
        <taxon>Fungi</taxon>
        <taxon>Dikarya</taxon>
        <taxon>Ascomycota</taxon>
        <taxon>Pezizomycotina</taxon>
        <taxon>Dothideomycetes</taxon>
        <taxon>Dothideomycetidae</taxon>
        <taxon>Mycosphaerellales</taxon>
        <taxon>Extremaceae</taxon>
        <taxon>Extremus</taxon>
    </lineage>
</organism>
<keyword evidence="7" id="KW-0648">Protein biosynthesis</keyword>
<keyword evidence="10" id="KW-1185">Reference proteome</keyword>
<evidence type="ECO:0000256" key="6">
    <source>
        <dbReference type="ARBA" id="ARBA00030865"/>
    </source>
</evidence>
<evidence type="ECO:0000256" key="5">
    <source>
        <dbReference type="ARBA" id="ARBA00023146"/>
    </source>
</evidence>
<evidence type="ECO:0000313" key="10">
    <source>
        <dbReference type="Proteomes" id="UP001271007"/>
    </source>
</evidence>
<proteinExistence type="inferred from homology"/>
<dbReference type="GO" id="GO:0005524">
    <property type="term" value="F:ATP binding"/>
    <property type="evidence" value="ECO:0007669"/>
    <property type="project" value="UniProtKB-KW"/>
</dbReference>
<dbReference type="AlphaFoldDB" id="A0AAJ0D4B1"/>
<dbReference type="EC" id="6.1.1.17" evidence="1"/>
<dbReference type="InterPro" id="IPR000924">
    <property type="entry name" value="Glu/Gln-tRNA-synth"/>
</dbReference>
<dbReference type="NCBIfam" id="TIGR00464">
    <property type="entry name" value="gltX_bact"/>
    <property type="match status" value="1"/>
</dbReference>
<dbReference type="GO" id="GO:0005739">
    <property type="term" value="C:mitochondrion"/>
    <property type="evidence" value="ECO:0007669"/>
    <property type="project" value="TreeGrafter"/>
</dbReference>
<dbReference type="Pfam" id="PF00749">
    <property type="entry name" value="tRNA-synt_1c"/>
    <property type="match status" value="1"/>
</dbReference>
<evidence type="ECO:0000256" key="4">
    <source>
        <dbReference type="ARBA" id="ARBA00022840"/>
    </source>
</evidence>
<keyword evidence="4 7" id="KW-0067">ATP-binding</keyword>
<dbReference type="InterPro" id="IPR004527">
    <property type="entry name" value="Glu-tRNA-ligase_bac/mito"/>
</dbReference>
<evidence type="ECO:0000256" key="1">
    <source>
        <dbReference type="ARBA" id="ARBA00012835"/>
    </source>
</evidence>
<comment type="caution">
    <text evidence="9">The sequence shown here is derived from an EMBL/GenBank/DDBJ whole genome shotgun (WGS) entry which is preliminary data.</text>
</comment>
<dbReference type="PANTHER" id="PTHR43311">
    <property type="entry name" value="GLUTAMATE--TRNA LIGASE"/>
    <property type="match status" value="1"/>
</dbReference>
<evidence type="ECO:0000256" key="7">
    <source>
        <dbReference type="RuleBase" id="RU363037"/>
    </source>
</evidence>
<dbReference type="GO" id="GO:0008270">
    <property type="term" value="F:zinc ion binding"/>
    <property type="evidence" value="ECO:0007669"/>
    <property type="project" value="InterPro"/>
</dbReference>
<evidence type="ECO:0000256" key="3">
    <source>
        <dbReference type="ARBA" id="ARBA00022741"/>
    </source>
</evidence>
<reference evidence="9" key="1">
    <citation type="submission" date="2023-04" db="EMBL/GenBank/DDBJ databases">
        <title>Black Yeasts Isolated from many extreme environments.</title>
        <authorList>
            <person name="Coleine C."/>
            <person name="Stajich J.E."/>
            <person name="Selbmann L."/>
        </authorList>
    </citation>
    <scope>NUCLEOTIDE SEQUENCE</scope>
    <source>
        <strain evidence="9">CCFEE 5312</strain>
    </source>
</reference>
<dbReference type="GO" id="GO:0006424">
    <property type="term" value="P:glutamyl-tRNA aminoacylation"/>
    <property type="evidence" value="ECO:0007669"/>
    <property type="project" value="InterPro"/>
</dbReference>
<accession>A0AAJ0D4B1</accession>
<dbReference type="PANTHER" id="PTHR43311:SF2">
    <property type="entry name" value="GLUTAMATE--TRNA LIGASE, MITOCHONDRIAL-RELATED"/>
    <property type="match status" value="1"/>
</dbReference>
<dbReference type="InterPro" id="IPR001412">
    <property type="entry name" value="aa-tRNA-synth_I_CS"/>
</dbReference>
<dbReference type="EMBL" id="JAWDJX010000179">
    <property type="protein sequence ID" value="KAK3045644.1"/>
    <property type="molecule type" value="Genomic_DNA"/>
</dbReference>
<evidence type="ECO:0000256" key="2">
    <source>
        <dbReference type="ARBA" id="ARBA00022598"/>
    </source>
</evidence>
<dbReference type="CDD" id="cd00808">
    <property type="entry name" value="GluRS_core"/>
    <property type="match status" value="1"/>
</dbReference>
<gene>
    <name evidence="9" type="primary">MSE1</name>
    <name evidence="9" type="ORF">LTR09_012798</name>
</gene>
<keyword evidence="5 7" id="KW-0030">Aminoacyl-tRNA synthetase</keyword>
<dbReference type="HAMAP" id="MF_00022">
    <property type="entry name" value="Glu_tRNA_synth_type1"/>
    <property type="match status" value="1"/>
</dbReference>
<dbReference type="Proteomes" id="UP001271007">
    <property type="component" value="Unassembled WGS sequence"/>
</dbReference>
<dbReference type="SUPFAM" id="SSF52374">
    <property type="entry name" value="Nucleotidylyl transferase"/>
    <property type="match status" value="1"/>
</dbReference>
<dbReference type="PROSITE" id="PS00178">
    <property type="entry name" value="AA_TRNA_LIGASE_I"/>
    <property type="match status" value="1"/>
</dbReference>
<dbReference type="InterPro" id="IPR049940">
    <property type="entry name" value="GluQ/Sye"/>
</dbReference>
<dbReference type="InterPro" id="IPR020058">
    <property type="entry name" value="Glu/Gln-tRNA-synth_Ib_cat-dom"/>
</dbReference>
<keyword evidence="2 7" id="KW-0436">Ligase</keyword>